<feature type="region of interest" description="Disordered" evidence="6">
    <location>
        <begin position="1"/>
        <end position="63"/>
    </location>
</feature>
<name>J0WP25_9ACTO</name>
<dbReference type="InterPro" id="IPR011009">
    <property type="entry name" value="Kinase-like_dom_sf"/>
</dbReference>
<dbReference type="Gene3D" id="1.10.510.10">
    <property type="entry name" value="Transferase(Phosphotransferase) domain 1"/>
    <property type="match status" value="1"/>
</dbReference>
<accession>J0WP25</accession>
<sequence>MDKRRDSHPRTGSATGGASPSDECAPTTPAAGAPAGIAEQGDGAPQGRSPSGEESADRVPSAPRAARLRGPVYIADRTVTTTRRREDLVEVAVCALGIIAVWALGVVASATTRGVTMDVMQFQVIRRILLLPVNFIEGMIVLTTPIAVVSSLVLRRRLRSITQALATSVGAAIGGMALSALARLLPESLTAPLSVDRAIATQGTLSGVVIGVNILFVVLAALFTASGEAQSMRSVRWGWAGLWAIVFLSVMRSSVTLPGAFVSVLIGRAFGCTGRWCFGFGGQRARGRAIVRALLDIGIVPTHIVRTDLDTTTEPLRTWSVSEDEDGSLHSEATCPGNIDIAVTLRPDSGHNRHYQAWDTEGRSLELVVVEPGRELTGTLVDLWNNFRLRGISRWVSLSAKANVERATLTSLQASQAGVRTQEHVGITAAGDSIIVVMEALEPTAPLTELGGALTDALLDEAWAQLAAAHTRGIAHRNLAPNSVVVDTEGRVWLLDWDRGEVATTDLNRSIDVAQMLVLQALAAGPERALASGRRCVGDEALAACAPLIQKPVLPTAVNQRLRRSDLLGELRGALVEDSEAEEAGTANIQRFQPRTVITFAILFVAVFVVLGSLNFSDIVNALTRANPWWILASALLACLIWVGASVPLMALSPERLRFSDTLIAQVAASIITIVAPAGVGPAALNLRYLRKKRVPTAMAVTTVTLMQLSQVLITITLLLLVVVVSGASLSVSIPYGTILAVVGVVVAVVGATLAVPRARAWVWSKVEPTWQQVYPRLLWIVGQPRRLALVVCGNLLMNIGYVGAFWSALTAMGGSLEFSNVALTYLTSNALGSVIPSPGGIGPVETALTAGLQVAGVSVSIGLPTAIIYRLVTFYGRIPFGWVAMKYMERKDLI</sequence>
<gene>
    <name evidence="8" type="ORF">HMPREF1317_2017</name>
</gene>
<evidence type="ECO:0000256" key="2">
    <source>
        <dbReference type="ARBA" id="ARBA00022475"/>
    </source>
</evidence>
<keyword evidence="5 7" id="KW-0472">Membrane</keyword>
<feature type="transmembrane region" description="Helical" evidence="7">
    <location>
        <begin position="663"/>
        <end position="685"/>
    </location>
</feature>
<keyword evidence="3 7" id="KW-0812">Transmembrane</keyword>
<keyword evidence="2" id="KW-1003">Cell membrane</keyword>
<feature type="transmembrane region" description="Helical" evidence="7">
    <location>
        <begin position="237"/>
        <end position="255"/>
    </location>
</feature>
<feature type="transmembrane region" description="Helical" evidence="7">
    <location>
        <begin position="205"/>
        <end position="225"/>
    </location>
</feature>
<feature type="transmembrane region" description="Helical" evidence="7">
    <location>
        <begin position="165"/>
        <end position="185"/>
    </location>
</feature>
<dbReference type="PANTHER" id="PTHR39087">
    <property type="entry name" value="UPF0104 MEMBRANE PROTEIN MJ1595"/>
    <property type="match status" value="1"/>
</dbReference>
<keyword evidence="9" id="KW-1185">Reference proteome</keyword>
<dbReference type="Pfam" id="PF03706">
    <property type="entry name" value="LPG_synthase_TM"/>
    <property type="match status" value="1"/>
</dbReference>
<evidence type="ECO:0000256" key="3">
    <source>
        <dbReference type="ARBA" id="ARBA00022692"/>
    </source>
</evidence>
<feature type="transmembrane region" description="Helical" evidence="7">
    <location>
        <begin position="88"/>
        <end position="108"/>
    </location>
</feature>
<dbReference type="GO" id="GO:0005886">
    <property type="term" value="C:plasma membrane"/>
    <property type="evidence" value="ECO:0007669"/>
    <property type="project" value="UniProtKB-SubCell"/>
</dbReference>
<dbReference type="PATRIC" id="fig|1125717.3.peg.1637"/>
<feature type="transmembrane region" description="Helical" evidence="7">
    <location>
        <begin position="128"/>
        <end position="153"/>
    </location>
</feature>
<feature type="compositionally biased region" description="Low complexity" evidence="6">
    <location>
        <begin position="25"/>
        <end position="36"/>
    </location>
</feature>
<dbReference type="RefSeq" id="WP_005871846.1">
    <property type="nucleotide sequence ID" value="NZ_AKFS01000265.1"/>
</dbReference>
<evidence type="ECO:0000313" key="9">
    <source>
        <dbReference type="Proteomes" id="UP000004578"/>
    </source>
</evidence>
<dbReference type="PANTHER" id="PTHR39087:SF2">
    <property type="entry name" value="UPF0104 MEMBRANE PROTEIN MJ1595"/>
    <property type="match status" value="1"/>
</dbReference>
<feature type="transmembrane region" description="Helical" evidence="7">
    <location>
        <begin position="734"/>
        <end position="756"/>
    </location>
</feature>
<dbReference type="InterPro" id="IPR022791">
    <property type="entry name" value="L-PG_synthase/AglD"/>
</dbReference>
<comment type="subcellular location">
    <subcellularLocation>
        <location evidence="1">Cell membrane</location>
        <topology evidence="1">Multi-pass membrane protein</topology>
    </subcellularLocation>
</comment>
<dbReference type="AlphaFoldDB" id="J0WP25"/>
<keyword evidence="4 7" id="KW-1133">Transmembrane helix</keyword>
<feature type="transmembrane region" description="Helical" evidence="7">
    <location>
        <begin position="788"/>
        <end position="810"/>
    </location>
</feature>
<evidence type="ECO:0000256" key="4">
    <source>
        <dbReference type="ARBA" id="ARBA00022989"/>
    </source>
</evidence>
<reference evidence="8 9" key="1">
    <citation type="submission" date="2012-05" db="EMBL/GenBank/DDBJ databases">
        <authorList>
            <person name="Harkins D.M."/>
            <person name="Madupu R."/>
            <person name="Durkin A.S."/>
            <person name="Torralba M."/>
            <person name="Methe B."/>
            <person name="Sutton G.G."/>
            <person name="Nelson K.E."/>
        </authorList>
    </citation>
    <scope>NUCLEOTIDE SEQUENCE [LARGE SCALE GENOMIC DNA]</scope>
    <source>
        <strain evidence="8 9">F0490</strain>
    </source>
</reference>
<proteinExistence type="predicted"/>
<evidence type="ECO:0000256" key="5">
    <source>
        <dbReference type="ARBA" id="ARBA00023136"/>
    </source>
</evidence>
<comment type="caution">
    <text evidence="8">The sequence shown here is derived from an EMBL/GenBank/DDBJ whole genome shotgun (WGS) entry which is preliminary data.</text>
</comment>
<dbReference type="SUPFAM" id="SSF56112">
    <property type="entry name" value="Protein kinase-like (PK-like)"/>
    <property type="match status" value="1"/>
</dbReference>
<evidence type="ECO:0000313" key="8">
    <source>
        <dbReference type="EMBL" id="EJF38161.1"/>
    </source>
</evidence>
<evidence type="ECO:0000256" key="6">
    <source>
        <dbReference type="SAM" id="MobiDB-lite"/>
    </source>
</evidence>
<organism evidence="8 9">
    <name type="scientific">Schaalia georgiae F0490</name>
    <dbReference type="NCBI Taxonomy" id="1125717"/>
    <lineage>
        <taxon>Bacteria</taxon>
        <taxon>Bacillati</taxon>
        <taxon>Actinomycetota</taxon>
        <taxon>Actinomycetes</taxon>
        <taxon>Actinomycetales</taxon>
        <taxon>Actinomycetaceae</taxon>
        <taxon>Schaalia</taxon>
    </lineage>
</organism>
<dbReference type="Proteomes" id="UP000004578">
    <property type="component" value="Unassembled WGS sequence"/>
</dbReference>
<feature type="transmembrane region" description="Helical" evidence="7">
    <location>
        <begin position="706"/>
        <end position="728"/>
    </location>
</feature>
<feature type="transmembrane region" description="Helical" evidence="7">
    <location>
        <begin position="629"/>
        <end position="651"/>
    </location>
</feature>
<protein>
    <submittedName>
        <fullName evidence="8">Membrane protein, PF03706 family</fullName>
    </submittedName>
</protein>
<evidence type="ECO:0000256" key="7">
    <source>
        <dbReference type="SAM" id="Phobius"/>
    </source>
</evidence>
<feature type="transmembrane region" description="Helical" evidence="7">
    <location>
        <begin position="597"/>
        <end position="617"/>
    </location>
</feature>
<evidence type="ECO:0000256" key="1">
    <source>
        <dbReference type="ARBA" id="ARBA00004651"/>
    </source>
</evidence>
<dbReference type="EMBL" id="AKFS01000265">
    <property type="protein sequence ID" value="EJF38161.1"/>
    <property type="molecule type" value="Genomic_DNA"/>
</dbReference>